<dbReference type="InterPro" id="IPR025637">
    <property type="entry name" value="DUF4333"/>
</dbReference>
<feature type="domain" description="DUF4333" evidence="2">
    <location>
        <begin position="27"/>
        <end position="93"/>
    </location>
</feature>
<evidence type="ECO:0000256" key="1">
    <source>
        <dbReference type="SAM" id="SignalP"/>
    </source>
</evidence>
<accession>A0A2T1A044</accession>
<feature type="chain" id="PRO_5039361892" evidence="1">
    <location>
        <begin position="28"/>
        <end position="106"/>
    </location>
</feature>
<dbReference type="OrthoDB" id="5150139at2"/>
<evidence type="ECO:0000313" key="3">
    <source>
        <dbReference type="EMBL" id="PRZ41973.1"/>
    </source>
</evidence>
<name>A0A2T1A044_9ACTN</name>
<keyword evidence="1" id="KW-0732">Signal</keyword>
<organism evidence="3 4">
    <name type="scientific">Antricoccus suffuscus</name>
    <dbReference type="NCBI Taxonomy" id="1629062"/>
    <lineage>
        <taxon>Bacteria</taxon>
        <taxon>Bacillati</taxon>
        <taxon>Actinomycetota</taxon>
        <taxon>Actinomycetes</taxon>
        <taxon>Geodermatophilales</taxon>
        <taxon>Antricoccaceae</taxon>
        <taxon>Antricoccus</taxon>
    </lineage>
</organism>
<dbReference type="Pfam" id="PF14230">
    <property type="entry name" value="DUF4333"/>
    <property type="match status" value="1"/>
</dbReference>
<gene>
    <name evidence="3" type="ORF">CLV47_107101</name>
</gene>
<protein>
    <submittedName>
        <fullName evidence="3">Uncharacterized protein DUF4333</fullName>
    </submittedName>
</protein>
<dbReference type="RefSeq" id="WP_106348922.1">
    <property type="nucleotide sequence ID" value="NZ_PVUE01000007.1"/>
</dbReference>
<dbReference type="Proteomes" id="UP000237752">
    <property type="component" value="Unassembled WGS sequence"/>
</dbReference>
<dbReference type="AlphaFoldDB" id="A0A2T1A044"/>
<keyword evidence="4" id="KW-1185">Reference proteome</keyword>
<dbReference type="EMBL" id="PVUE01000007">
    <property type="protein sequence ID" value="PRZ41973.1"/>
    <property type="molecule type" value="Genomic_DNA"/>
</dbReference>
<proteinExistence type="predicted"/>
<feature type="signal peptide" evidence="1">
    <location>
        <begin position="1"/>
        <end position="27"/>
    </location>
</feature>
<evidence type="ECO:0000313" key="4">
    <source>
        <dbReference type="Proteomes" id="UP000237752"/>
    </source>
</evidence>
<evidence type="ECO:0000259" key="2">
    <source>
        <dbReference type="Pfam" id="PF14230"/>
    </source>
</evidence>
<comment type="caution">
    <text evidence="3">The sequence shown here is derived from an EMBL/GenBank/DDBJ whole genome shotgun (WGS) entry which is preliminary data.</text>
</comment>
<reference evidence="3 4" key="1">
    <citation type="submission" date="2018-03" db="EMBL/GenBank/DDBJ databases">
        <title>Genomic Encyclopedia of Archaeal and Bacterial Type Strains, Phase II (KMG-II): from individual species to whole genera.</title>
        <authorList>
            <person name="Goeker M."/>
        </authorList>
    </citation>
    <scope>NUCLEOTIDE SEQUENCE [LARGE SCALE GENOMIC DNA]</scope>
    <source>
        <strain evidence="3 4">DSM 100065</strain>
    </source>
</reference>
<sequence length="106" mass="11298">MSVSTAIRHKRLPRLAVFATVPLLALAGCSKTVDKDDLEKEVKSALESQAGIPDATVQCADDLEAKKGATVKCELEAKGSKGTATIEVKSVDGSDIQWEIVDIEEK</sequence>